<reference evidence="2 3" key="1">
    <citation type="submission" date="2014-04" db="EMBL/GenBank/DDBJ databases">
        <title>Evolutionary Origins and Diversification of the Mycorrhizal Mutualists.</title>
        <authorList>
            <consortium name="DOE Joint Genome Institute"/>
            <consortium name="Mycorrhizal Genomics Consortium"/>
            <person name="Kohler A."/>
            <person name="Kuo A."/>
            <person name="Nagy L.G."/>
            <person name="Floudas D."/>
            <person name="Copeland A."/>
            <person name="Barry K.W."/>
            <person name="Cichocki N."/>
            <person name="Veneault-Fourrey C."/>
            <person name="LaButti K."/>
            <person name="Lindquist E.A."/>
            <person name="Lipzen A."/>
            <person name="Lundell T."/>
            <person name="Morin E."/>
            <person name="Murat C."/>
            <person name="Riley R."/>
            <person name="Ohm R."/>
            <person name="Sun H."/>
            <person name="Tunlid A."/>
            <person name="Henrissat B."/>
            <person name="Grigoriev I.V."/>
            <person name="Hibbett D.S."/>
            <person name="Martin F."/>
        </authorList>
    </citation>
    <scope>NUCLEOTIDE SEQUENCE [LARGE SCALE GENOMIC DNA]</scope>
    <source>
        <strain evidence="2 3">Koide BX008</strain>
    </source>
</reference>
<gene>
    <name evidence="2" type="ORF">M378DRAFT_179937</name>
</gene>
<dbReference type="Proteomes" id="UP000054549">
    <property type="component" value="Unassembled WGS sequence"/>
</dbReference>
<dbReference type="AlphaFoldDB" id="A0A0C2WJQ9"/>
<dbReference type="STRING" id="946122.A0A0C2WJQ9"/>
<organism evidence="2 3">
    <name type="scientific">Amanita muscaria (strain Koide BX008)</name>
    <dbReference type="NCBI Taxonomy" id="946122"/>
    <lineage>
        <taxon>Eukaryota</taxon>
        <taxon>Fungi</taxon>
        <taxon>Dikarya</taxon>
        <taxon>Basidiomycota</taxon>
        <taxon>Agaricomycotina</taxon>
        <taxon>Agaricomycetes</taxon>
        <taxon>Agaricomycetidae</taxon>
        <taxon>Agaricales</taxon>
        <taxon>Pluteineae</taxon>
        <taxon>Amanitaceae</taxon>
        <taxon>Amanita</taxon>
    </lineage>
</organism>
<proteinExistence type="predicted"/>
<dbReference type="OrthoDB" id="654211at2759"/>
<evidence type="ECO:0000313" key="2">
    <source>
        <dbReference type="EMBL" id="KIL61792.1"/>
    </source>
</evidence>
<accession>A0A0C2WJQ9</accession>
<dbReference type="InParanoid" id="A0A0C2WJQ9"/>
<evidence type="ECO:0000313" key="3">
    <source>
        <dbReference type="Proteomes" id="UP000054549"/>
    </source>
</evidence>
<sequence>MPPHSGYYNVAQNTYPTVPEQYTASNGGDFTSFSRGSSLVYPQDYQYFSHRGLSTRHSSSNFIDTQSIDATVSGLAGNSTDMNYRPEDMMAYQPSWRWTDSSIPEASVPMVPSIYSGAERAKSSLDYAFVTTPTTATSLPTPAAMADMMNRSLQLDVGHQQVSFQMPSSQSAAQASATVARASRTEPGGQRLHSVPDTQSREKKHACSMCHKRSVNIPWLDFRHVLKLLTEHVLVRFDRPSTLRKASPVHLCVKLDREH</sequence>
<name>A0A0C2WJQ9_AMAMK</name>
<evidence type="ECO:0000256" key="1">
    <source>
        <dbReference type="SAM" id="MobiDB-lite"/>
    </source>
</evidence>
<protein>
    <submittedName>
        <fullName evidence="2">Uncharacterized protein</fullName>
    </submittedName>
</protein>
<feature type="region of interest" description="Disordered" evidence="1">
    <location>
        <begin position="180"/>
        <end position="203"/>
    </location>
</feature>
<keyword evidence="3" id="KW-1185">Reference proteome</keyword>
<dbReference type="EMBL" id="KN818279">
    <property type="protein sequence ID" value="KIL61792.1"/>
    <property type="molecule type" value="Genomic_DNA"/>
</dbReference>
<dbReference type="HOGENOM" id="CLU_1073513_0_0_1"/>